<dbReference type="EMBL" id="SKBN01000259">
    <property type="protein sequence ID" value="TGJ79823.1"/>
    <property type="molecule type" value="Genomic_DNA"/>
</dbReference>
<dbReference type="SUPFAM" id="SSF69118">
    <property type="entry name" value="AhpD-like"/>
    <property type="match status" value="1"/>
</dbReference>
<dbReference type="GO" id="GO:0051920">
    <property type="term" value="F:peroxiredoxin activity"/>
    <property type="evidence" value="ECO:0007669"/>
    <property type="project" value="InterPro"/>
</dbReference>
<sequence length="205" mass="22739">MSRFPPIPEDQLSDAQKSAHNGIDSLFSRFPSYLIHKNADGLMFGPYSSLLYTEDISDSWLALASNVMRQQRFTFREKELAIIAVLSEYDVPYVLYAHSEIAIHAGFTKEQTQQAFHGQLPTGLEVRESAVYNLALKLAKLRSPMDDEDFQQARSILGKDGVAGIAHIVSGYIYVAMLSNISGAGAPEPTEGMFQATKNPNLTRH</sequence>
<dbReference type="Gene3D" id="1.20.1290.10">
    <property type="entry name" value="AhpD-like"/>
    <property type="match status" value="1"/>
</dbReference>
<evidence type="ECO:0000313" key="2">
    <source>
        <dbReference type="EMBL" id="TGJ79823.1"/>
    </source>
</evidence>
<feature type="domain" description="Carboxymuconolactone decarboxylase-like" evidence="1">
    <location>
        <begin position="57"/>
        <end position="134"/>
    </location>
</feature>
<proteinExistence type="predicted"/>
<evidence type="ECO:0000313" key="3">
    <source>
        <dbReference type="Proteomes" id="UP000297716"/>
    </source>
</evidence>
<dbReference type="PANTHER" id="PTHR34846:SF11">
    <property type="entry name" value="4-CARBOXYMUCONOLACTONE DECARBOXYLASE FAMILY PROTEIN (AFU_ORTHOLOGUE AFUA_6G11590)"/>
    <property type="match status" value="1"/>
</dbReference>
<organism evidence="2 3">
    <name type="scientific">Xylaria hypoxylon</name>
    <dbReference type="NCBI Taxonomy" id="37992"/>
    <lineage>
        <taxon>Eukaryota</taxon>
        <taxon>Fungi</taxon>
        <taxon>Dikarya</taxon>
        <taxon>Ascomycota</taxon>
        <taxon>Pezizomycotina</taxon>
        <taxon>Sordariomycetes</taxon>
        <taxon>Xylariomycetidae</taxon>
        <taxon>Xylariales</taxon>
        <taxon>Xylariaceae</taxon>
        <taxon>Xylaria</taxon>
    </lineage>
</organism>
<protein>
    <recommendedName>
        <fullName evidence="1">Carboxymuconolactone decarboxylase-like domain-containing protein</fullName>
    </recommendedName>
</protein>
<evidence type="ECO:0000259" key="1">
    <source>
        <dbReference type="Pfam" id="PF02627"/>
    </source>
</evidence>
<dbReference type="InterPro" id="IPR003779">
    <property type="entry name" value="CMD-like"/>
</dbReference>
<dbReference type="AlphaFoldDB" id="A0A4Z0YMG6"/>
<dbReference type="InterPro" id="IPR029032">
    <property type="entry name" value="AhpD-like"/>
</dbReference>
<accession>A0A4Z0YMG6</accession>
<dbReference type="Pfam" id="PF02627">
    <property type="entry name" value="CMD"/>
    <property type="match status" value="1"/>
</dbReference>
<dbReference type="OrthoDB" id="2567457at2759"/>
<dbReference type="PANTHER" id="PTHR34846">
    <property type="entry name" value="4-CARBOXYMUCONOLACTONE DECARBOXYLASE FAMILY PROTEIN (AFU_ORTHOLOGUE AFUA_6G11590)"/>
    <property type="match status" value="1"/>
</dbReference>
<keyword evidence="3" id="KW-1185">Reference proteome</keyword>
<name>A0A4Z0YMG6_9PEZI</name>
<reference evidence="2 3" key="1">
    <citation type="submission" date="2019-03" db="EMBL/GenBank/DDBJ databases">
        <title>Draft genome sequence of Xylaria hypoxylon DSM 108379, a ubiquitous saprotrophic-parasitic fungi on hardwood.</title>
        <authorList>
            <person name="Buettner E."/>
            <person name="Leonhardt S."/>
            <person name="Gebauer A.M."/>
            <person name="Liers C."/>
            <person name="Hofrichter M."/>
            <person name="Kellner H."/>
        </authorList>
    </citation>
    <scope>NUCLEOTIDE SEQUENCE [LARGE SCALE GENOMIC DNA]</scope>
    <source>
        <strain evidence="2 3">DSM 108379</strain>
    </source>
</reference>
<comment type="caution">
    <text evidence="2">The sequence shown here is derived from an EMBL/GenBank/DDBJ whole genome shotgun (WGS) entry which is preliminary data.</text>
</comment>
<dbReference type="Proteomes" id="UP000297716">
    <property type="component" value="Unassembled WGS sequence"/>
</dbReference>
<gene>
    <name evidence="2" type="ORF">E0Z10_g8944</name>
</gene>
<dbReference type="STRING" id="37992.A0A4Z0YMG6"/>